<feature type="region of interest" description="Disordered" evidence="1">
    <location>
        <begin position="322"/>
        <end position="426"/>
    </location>
</feature>
<sequence length="549" mass="59201">MKKYVVGSNGDGDDKVVDNLYCQDIEGAIPLGWPLVVTSTPLEPIDTNLSTLTTQTATDSASPVVEIISSKETSTSGQNPPIPFAEMEATDASSVKARLADVQLQHKTHPIDHVVTAESRDNQTPSATALITGSSIPVTPSQSQPNSNDYSLAATEHNTATPLFADRPLSSTEQIDCLPGTCPIDHMDIDESPPSTTALVPGSSIPLTSSQSQPNPVELQQPALIAPAHVPPQTTQDITVVANPLPSTTERADCSLVDRGSNEVYTSNTGAMVVDENGQAKNRGNASTLLSSNMVSSIAVPCTAETALIELRSPCVNVDPGKISTSVRPSPSQNSQADSDLTDLEDSDHHSPVSNSNNATSVTMKRKCNLQENSVSTDDSSESDADSDHGPSRLNPKHSKAVSPTKRKRHPRTKRQRKTSSNKLISPTDSTFFCESSCSSSSTFPSQQSFQRKYVSEEDSYIYSGTILGCRIDLDIVMASAPEKTLKLDSFKPKCVGTEEYALYRSTLHNLHKYKPEFHTMLRPLKSLQLKISLQQDVRLEKQLGTKIL</sequence>
<dbReference type="HOGENOM" id="CLU_496116_0_0_1"/>
<dbReference type="EMBL" id="DS547118">
    <property type="protein sequence ID" value="EDR04387.1"/>
    <property type="molecule type" value="Genomic_DNA"/>
</dbReference>
<dbReference type="InParanoid" id="B0DM05"/>
<organism evidence="3">
    <name type="scientific">Laccaria bicolor (strain S238N-H82 / ATCC MYA-4686)</name>
    <name type="common">Bicoloured deceiver</name>
    <name type="synonym">Laccaria laccata var. bicolor</name>
    <dbReference type="NCBI Taxonomy" id="486041"/>
    <lineage>
        <taxon>Eukaryota</taxon>
        <taxon>Fungi</taxon>
        <taxon>Dikarya</taxon>
        <taxon>Basidiomycota</taxon>
        <taxon>Agaricomycotina</taxon>
        <taxon>Agaricomycetes</taxon>
        <taxon>Agaricomycetidae</taxon>
        <taxon>Agaricales</taxon>
        <taxon>Agaricineae</taxon>
        <taxon>Hydnangiaceae</taxon>
        <taxon>Laccaria</taxon>
    </lineage>
</organism>
<evidence type="ECO:0000256" key="1">
    <source>
        <dbReference type="SAM" id="MobiDB-lite"/>
    </source>
</evidence>
<dbReference type="KEGG" id="lbc:LACBIDRAFT_304615"/>
<reference evidence="2 3" key="1">
    <citation type="journal article" date="2008" name="Nature">
        <title>The genome of Laccaria bicolor provides insights into mycorrhizal symbiosis.</title>
        <authorList>
            <person name="Martin F."/>
            <person name="Aerts A."/>
            <person name="Ahren D."/>
            <person name="Brun A."/>
            <person name="Danchin E.G.J."/>
            <person name="Duchaussoy F."/>
            <person name="Gibon J."/>
            <person name="Kohler A."/>
            <person name="Lindquist E."/>
            <person name="Pereda V."/>
            <person name="Salamov A."/>
            <person name="Shapiro H.J."/>
            <person name="Wuyts J."/>
            <person name="Blaudez D."/>
            <person name="Buee M."/>
            <person name="Brokstein P."/>
            <person name="Canbaeck B."/>
            <person name="Cohen D."/>
            <person name="Courty P.E."/>
            <person name="Coutinho P.M."/>
            <person name="Delaruelle C."/>
            <person name="Detter J.C."/>
            <person name="Deveau A."/>
            <person name="DiFazio S."/>
            <person name="Duplessis S."/>
            <person name="Fraissinet-Tachet L."/>
            <person name="Lucic E."/>
            <person name="Frey-Klett P."/>
            <person name="Fourrey C."/>
            <person name="Feussner I."/>
            <person name="Gay G."/>
            <person name="Grimwood J."/>
            <person name="Hoegger P.J."/>
            <person name="Jain P."/>
            <person name="Kilaru S."/>
            <person name="Labbe J."/>
            <person name="Lin Y.C."/>
            <person name="Legue V."/>
            <person name="Le Tacon F."/>
            <person name="Marmeisse R."/>
            <person name="Melayah D."/>
            <person name="Montanini B."/>
            <person name="Muratet M."/>
            <person name="Nehls U."/>
            <person name="Niculita-Hirzel H."/>
            <person name="Oudot-Le Secq M.P."/>
            <person name="Peter M."/>
            <person name="Quesneville H."/>
            <person name="Rajashekar B."/>
            <person name="Reich M."/>
            <person name="Rouhier N."/>
            <person name="Schmutz J."/>
            <person name="Yin T."/>
            <person name="Chalot M."/>
            <person name="Henrissat B."/>
            <person name="Kuees U."/>
            <person name="Lucas S."/>
            <person name="Van de Peer Y."/>
            <person name="Podila G.K."/>
            <person name="Polle A."/>
            <person name="Pukkila P.J."/>
            <person name="Richardson P.M."/>
            <person name="Rouze P."/>
            <person name="Sanders I.R."/>
            <person name="Stajich J.E."/>
            <person name="Tunlid A."/>
            <person name="Tuskan G."/>
            <person name="Grigoriev I.V."/>
        </authorList>
    </citation>
    <scope>NUCLEOTIDE SEQUENCE [LARGE SCALE GENOMIC DNA]</scope>
    <source>
        <strain evidence="3">S238N-H82 / ATCC MYA-4686</strain>
    </source>
</reference>
<dbReference type="GeneID" id="6080614"/>
<feature type="compositionally biased region" description="Polar residues" evidence="1">
    <location>
        <begin position="323"/>
        <end position="339"/>
    </location>
</feature>
<protein>
    <submittedName>
        <fullName evidence="2">Predicted protein</fullName>
    </submittedName>
</protein>
<name>B0DM05_LACBS</name>
<proteinExistence type="predicted"/>
<accession>B0DM05</accession>
<evidence type="ECO:0000313" key="3">
    <source>
        <dbReference type="Proteomes" id="UP000001194"/>
    </source>
</evidence>
<keyword evidence="3" id="KW-1185">Reference proteome</keyword>
<evidence type="ECO:0000313" key="2">
    <source>
        <dbReference type="EMBL" id="EDR04387.1"/>
    </source>
</evidence>
<dbReference type="AlphaFoldDB" id="B0DM05"/>
<dbReference type="RefSeq" id="XP_001884906.1">
    <property type="nucleotide sequence ID" value="XM_001884871.1"/>
</dbReference>
<gene>
    <name evidence="2" type="ORF">LACBIDRAFT_304615</name>
</gene>
<feature type="compositionally biased region" description="Polar residues" evidence="1">
    <location>
        <begin position="352"/>
        <end position="363"/>
    </location>
</feature>
<feature type="compositionally biased region" description="Basic residues" evidence="1">
    <location>
        <begin position="395"/>
        <end position="420"/>
    </location>
</feature>
<dbReference type="Proteomes" id="UP000001194">
    <property type="component" value="Unassembled WGS sequence"/>
</dbReference>